<keyword evidence="4" id="KW-1185">Reference proteome</keyword>
<dbReference type="CDD" id="cd00063">
    <property type="entry name" value="FN3"/>
    <property type="match status" value="1"/>
</dbReference>
<dbReference type="InterPro" id="IPR003961">
    <property type="entry name" value="FN3_dom"/>
</dbReference>
<name>A0AAD5FKP6_SILAS</name>
<dbReference type="Gene3D" id="2.60.40.10">
    <property type="entry name" value="Immunoglobulins"/>
    <property type="match status" value="2"/>
</dbReference>
<sequence>MMAGRQNRALMLPFVTLHLAWLFPHDPPPYCLIPFYDEGDNLHCHWRGLFNPLIPTNFTLHWKMEVKDGQIHSKDFEENESGIIERDLYETHEIIKVWVTAANRLGTVDSEMLITNTKSFIQPATPSINKHSSDPLEITWDVSEDTEQFAQCQCKVQYKKLCDKDWTERVSDEKSVMSDWSSEYTVETPAAAPIGTLDVWSDCDSTSDETGCTVLWKEMPLQQARGKINNYVVTMKLANGSVWNLNESFYTSAETCVHRGLDNVEKEQSYRVSHAQQNYLRCPQEQERSCFHYFHLSIPVKEVNVIEVTANTTGGKSNPALVALPRTGQLTNYTAYNVSLFAVVNNRSCLLKSAIAYSVEGVPSEVTDFQAIPTSPYTVNLTWTPIPLNKSHGHIIQYFVGLHDDEVQGCATASGPQQVHNVSSNKRSFQISNLNPGQQYAVWISTKTSAGEGKRTTACFTTPSGIFSLSTVTLVIDANQIVVCN</sequence>
<dbReference type="InterPro" id="IPR053073">
    <property type="entry name" value="IL11/IL27_subunit_beta"/>
</dbReference>
<dbReference type="SMART" id="SM00060">
    <property type="entry name" value="FN3"/>
    <property type="match status" value="1"/>
</dbReference>
<feature type="signal peptide" evidence="1">
    <location>
        <begin position="1"/>
        <end position="22"/>
    </location>
</feature>
<dbReference type="SUPFAM" id="SSF49265">
    <property type="entry name" value="Fibronectin type III"/>
    <property type="match status" value="3"/>
</dbReference>
<organism evidence="3 4">
    <name type="scientific">Silurus asotus</name>
    <name type="common">Amur catfish</name>
    <name type="synonym">Parasilurus asotus</name>
    <dbReference type="NCBI Taxonomy" id="30991"/>
    <lineage>
        <taxon>Eukaryota</taxon>
        <taxon>Metazoa</taxon>
        <taxon>Chordata</taxon>
        <taxon>Craniata</taxon>
        <taxon>Vertebrata</taxon>
        <taxon>Euteleostomi</taxon>
        <taxon>Actinopterygii</taxon>
        <taxon>Neopterygii</taxon>
        <taxon>Teleostei</taxon>
        <taxon>Ostariophysi</taxon>
        <taxon>Siluriformes</taxon>
        <taxon>Siluridae</taxon>
        <taxon>Silurus</taxon>
    </lineage>
</organism>
<reference evidence="3" key="1">
    <citation type="submission" date="2018-07" db="EMBL/GenBank/DDBJ databases">
        <title>Comparative genomics of catfishes provides insights into carnivory and benthic adaptation.</title>
        <authorList>
            <person name="Zhang Y."/>
            <person name="Wang D."/>
            <person name="Peng Z."/>
            <person name="Zheng S."/>
            <person name="Shao F."/>
            <person name="Tao W."/>
        </authorList>
    </citation>
    <scope>NUCLEOTIDE SEQUENCE</scope>
    <source>
        <strain evidence="3">Chongqing</strain>
    </source>
</reference>
<accession>A0AAD5FKP6</accession>
<evidence type="ECO:0000256" key="1">
    <source>
        <dbReference type="SAM" id="SignalP"/>
    </source>
</evidence>
<evidence type="ECO:0000313" key="4">
    <source>
        <dbReference type="Proteomes" id="UP001205998"/>
    </source>
</evidence>
<proteinExistence type="predicted"/>
<protein>
    <submittedName>
        <fullName evidence="3">Interleukin-6 receptor subunit beta-like</fullName>
    </submittedName>
</protein>
<dbReference type="PANTHER" id="PTHR48483:SF1">
    <property type="entry name" value="INTERLEUKIN-12 RECEPTOR SUBUNIT BETA-1-RELATED"/>
    <property type="match status" value="1"/>
</dbReference>
<evidence type="ECO:0000313" key="3">
    <source>
        <dbReference type="EMBL" id="KAI5619199.1"/>
    </source>
</evidence>
<comment type="caution">
    <text evidence="3">The sequence shown here is derived from an EMBL/GenBank/DDBJ whole genome shotgun (WGS) entry which is preliminary data.</text>
</comment>
<gene>
    <name evidence="3" type="ORF">C0J50_21230</name>
</gene>
<dbReference type="Proteomes" id="UP001205998">
    <property type="component" value="Unassembled WGS sequence"/>
</dbReference>
<keyword evidence="1" id="KW-0732">Signal</keyword>
<dbReference type="PANTHER" id="PTHR48483">
    <property type="entry name" value="INTERLEUKIN-27 SUBUNIT BETA"/>
    <property type="match status" value="1"/>
</dbReference>
<dbReference type="PROSITE" id="PS50853">
    <property type="entry name" value="FN3"/>
    <property type="match status" value="1"/>
</dbReference>
<feature type="chain" id="PRO_5042268263" evidence="1">
    <location>
        <begin position="23"/>
        <end position="485"/>
    </location>
</feature>
<evidence type="ECO:0000259" key="2">
    <source>
        <dbReference type="PROSITE" id="PS50853"/>
    </source>
</evidence>
<dbReference type="EMBL" id="MU551670">
    <property type="protein sequence ID" value="KAI5619199.1"/>
    <property type="molecule type" value="Genomic_DNA"/>
</dbReference>
<feature type="domain" description="Fibronectin type-III" evidence="2">
    <location>
        <begin position="362"/>
        <end position="465"/>
    </location>
</feature>
<dbReference type="InterPro" id="IPR036116">
    <property type="entry name" value="FN3_sf"/>
</dbReference>
<keyword evidence="3" id="KW-0675">Receptor</keyword>
<dbReference type="Pfam" id="PF00041">
    <property type="entry name" value="fn3"/>
    <property type="match status" value="1"/>
</dbReference>
<dbReference type="AlphaFoldDB" id="A0AAD5FKP6"/>
<dbReference type="InterPro" id="IPR013783">
    <property type="entry name" value="Ig-like_fold"/>
</dbReference>